<protein>
    <recommendedName>
        <fullName evidence="1">Ground-like domain-containing protein</fullName>
    </recommendedName>
</protein>
<gene>
    <name evidence="2" type="ORF">MSPICULIGERA_LOCUS21713</name>
    <name evidence="3" type="ORF">MSPICULIGERA_LOCUS21805</name>
</gene>
<comment type="caution">
    <text evidence="3">The sequence shown here is derived from an EMBL/GenBank/DDBJ whole genome shotgun (WGS) entry which is preliminary data.</text>
</comment>
<name>A0AA36DBQ6_9BILA</name>
<sequence length="76" mass="8516">MVDPSCNSETLRSIIEQEIIDDTSESKRRIQKAAQTRLGTKVNVICGRGEYSYIAHTDLFCQTSRAGVTCYAFKPL</sequence>
<dbReference type="AlphaFoldDB" id="A0AA36DBQ6"/>
<dbReference type="Proteomes" id="UP001177023">
    <property type="component" value="Unassembled WGS sequence"/>
</dbReference>
<evidence type="ECO:0000313" key="3">
    <source>
        <dbReference type="EMBL" id="CAJ0583736.1"/>
    </source>
</evidence>
<evidence type="ECO:0000313" key="4">
    <source>
        <dbReference type="Proteomes" id="UP001177023"/>
    </source>
</evidence>
<feature type="domain" description="Ground-like" evidence="1">
    <location>
        <begin position="3"/>
        <end position="73"/>
    </location>
</feature>
<dbReference type="EMBL" id="CATQJA010002665">
    <property type="protein sequence ID" value="CAJ0583736.1"/>
    <property type="molecule type" value="Genomic_DNA"/>
</dbReference>
<reference evidence="3" key="1">
    <citation type="submission" date="2023-06" db="EMBL/GenBank/DDBJ databases">
        <authorList>
            <person name="Delattre M."/>
        </authorList>
    </citation>
    <scope>NUCLEOTIDE SEQUENCE</scope>
    <source>
        <strain evidence="3">AF72</strain>
    </source>
</reference>
<evidence type="ECO:0000313" key="2">
    <source>
        <dbReference type="EMBL" id="CAJ0583642.1"/>
    </source>
</evidence>
<evidence type="ECO:0000259" key="1">
    <source>
        <dbReference type="Pfam" id="PF04155"/>
    </source>
</evidence>
<dbReference type="EMBL" id="CATQJA010002665">
    <property type="protein sequence ID" value="CAJ0583642.1"/>
    <property type="molecule type" value="Genomic_DNA"/>
</dbReference>
<dbReference type="Pfam" id="PF04155">
    <property type="entry name" value="Ground-like"/>
    <property type="match status" value="1"/>
</dbReference>
<dbReference type="InterPro" id="IPR007284">
    <property type="entry name" value="Ground-like_dom"/>
</dbReference>
<proteinExistence type="predicted"/>
<keyword evidence="4" id="KW-1185">Reference proteome</keyword>
<feature type="non-terminal residue" evidence="3">
    <location>
        <position position="76"/>
    </location>
</feature>
<organism evidence="3 4">
    <name type="scientific">Mesorhabditis spiculigera</name>
    <dbReference type="NCBI Taxonomy" id="96644"/>
    <lineage>
        <taxon>Eukaryota</taxon>
        <taxon>Metazoa</taxon>
        <taxon>Ecdysozoa</taxon>
        <taxon>Nematoda</taxon>
        <taxon>Chromadorea</taxon>
        <taxon>Rhabditida</taxon>
        <taxon>Rhabditina</taxon>
        <taxon>Rhabditomorpha</taxon>
        <taxon>Rhabditoidea</taxon>
        <taxon>Rhabditidae</taxon>
        <taxon>Mesorhabditinae</taxon>
        <taxon>Mesorhabditis</taxon>
    </lineage>
</organism>
<accession>A0AA36DBQ6</accession>